<keyword evidence="8" id="KW-1185">Reference proteome</keyword>
<keyword evidence="3" id="KW-0479">Metal-binding</keyword>
<comment type="similarity">
    <text evidence="5">Belongs to the truncated hemoglobin family. Group II subfamily.</text>
</comment>
<dbReference type="PANTHER" id="PTHR47366">
    <property type="entry name" value="TWO-ON-TWO HEMOGLOBIN-3"/>
    <property type="match status" value="1"/>
</dbReference>
<dbReference type="GO" id="GO:0019825">
    <property type="term" value="F:oxygen binding"/>
    <property type="evidence" value="ECO:0007669"/>
    <property type="project" value="InterPro"/>
</dbReference>
<evidence type="ECO:0000256" key="2">
    <source>
        <dbReference type="ARBA" id="ARBA00022617"/>
    </source>
</evidence>
<keyword evidence="2" id="KW-0349">Heme</keyword>
<gene>
    <name evidence="7" type="ORF">L2740_19465</name>
</gene>
<comment type="caution">
    <text evidence="7">The sequence shown here is derived from an EMBL/GenBank/DDBJ whole genome shotgun (WGS) entry which is preliminary data.</text>
</comment>
<proteinExistence type="inferred from homology"/>
<sequence length="148" mass="17054">MNWFKKIIGKQSSNQNSSQDRDPNQSNAYDRIGGEPVIRAIAHQFYAQMQSNPATQELLAIHRAPIEESEQKLFEFLSGWLGGPQLYQQKHGHPALRARHMPFKVDEAMRDQWLLCMKAAIELEVKELQHQQAIYSAISTLADHMRNQ</sequence>
<accession>A0A9X2CJG2</accession>
<dbReference type="InterPro" id="IPR009050">
    <property type="entry name" value="Globin-like_sf"/>
</dbReference>
<feature type="region of interest" description="Disordered" evidence="6">
    <location>
        <begin position="9"/>
        <end position="30"/>
    </location>
</feature>
<dbReference type="EMBL" id="JAKILB010000018">
    <property type="protein sequence ID" value="MCL1140720.1"/>
    <property type="molecule type" value="Genomic_DNA"/>
</dbReference>
<keyword evidence="4" id="KW-0408">Iron</keyword>
<dbReference type="GO" id="GO:0005344">
    <property type="term" value="F:oxygen carrier activity"/>
    <property type="evidence" value="ECO:0007669"/>
    <property type="project" value="InterPro"/>
</dbReference>
<dbReference type="RefSeq" id="WP_248951710.1">
    <property type="nucleotide sequence ID" value="NZ_JAKILB010000018.1"/>
</dbReference>
<evidence type="ECO:0000256" key="5">
    <source>
        <dbReference type="ARBA" id="ARBA00034496"/>
    </source>
</evidence>
<evidence type="ECO:0000256" key="3">
    <source>
        <dbReference type="ARBA" id="ARBA00022723"/>
    </source>
</evidence>
<dbReference type="Gene3D" id="1.10.490.10">
    <property type="entry name" value="Globins"/>
    <property type="match status" value="1"/>
</dbReference>
<evidence type="ECO:0000256" key="1">
    <source>
        <dbReference type="ARBA" id="ARBA00022448"/>
    </source>
</evidence>
<evidence type="ECO:0000256" key="4">
    <source>
        <dbReference type="ARBA" id="ARBA00023004"/>
    </source>
</evidence>
<dbReference type="InterPro" id="IPR044203">
    <property type="entry name" value="GlbO/GLB3-like"/>
</dbReference>
<dbReference type="SUPFAM" id="SSF46458">
    <property type="entry name" value="Globin-like"/>
    <property type="match status" value="1"/>
</dbReference>
<dbReference type="InterPro" id="IPR012292">
    <property type="entry name" value="Globin/Proto"/>
</dbReference>
<name>A0A9X2CJG2_9GAMM</name>
<keyword evidence="1" id="KW-0813">Transport</keyword>
<dbReference type="Pfam" id="PF01152">
    <property type="entry name" value="Bac_globin"/>
    <property type="match status" value="1"/>
</dbReference>
<dbReference type="PANTHER" id="PTHR47366:SF1">
    <property type="entry name" value="TWO-ON-TWO HEMOGLOBIN-3"/>
    <property type="match status" value="1"/>
</dbReference>
<evidence type="ECO:0000313" key="7">
    <source>
        <dbReference type="EMBL" id="MCL1140720.1"/>
    </source>
</evidence>
<organism evidence="7 8">
    <name type="scientific">Shewanella pneumatophori</name>
    <dbReference type="NCBI Taxonomy" id="314092"/>
    <lineage>
        <taxon>Bacteria</taxon>
        <taxon>Pseudomonadati</taxon>
        <taxon>Pseudomonadota</taxon>
        <taxon>Gammaproteobacteria</taxon>
        <taxon>Alteromonadales</taxon>
        <taxon>Shewanellaceae</taxon>
        <taxon>Shewanella</taxon>
    </lineage>
</organism>
<reference evidence="7" key="1">
    <citation type="submission" date="2022-01" db="EMBL/GenBank/DDBJ databases">
        <title>Whole genome-based taxonomy of the Shewanellaceae.</title>
        <authorList>
            <person name="Martin-Rodriguez A.J."/>
        </authorList>
    </citation>
    <scope>NUCLEOTIDE SEQUENCE</scope>
    <source>
        <strain evidence="7">KCTC 23973</strain>
    </source>
</reference>
<dbReference type="GO" id="GO:0046872">
    <property type="term" value="F:metal ion binding"/>
    <property type="evidence" value="ECO:0007669"/>
    <property type="project" value="UniProtKB-KW"/>
</dbReference>
<dbReference type="InterPro" id="IPR001486">
    <property type="entry name" value="Hemoglobin_trunc"/>
</dbReference>
<dbReference type="Proteomes" id="UP001139293">
    <property type="component" value="Unassembled WGS sequence"/>
</dbReference>
<evidence type="ECO:0000256" key="6">
    <source>
        <dbReference type="SAM" id="MobiDB-lite"/>
    </source>
</evidence>
<dbReference type="GO" id="GO:0020037">
    <property type="term" value="F:heme binding"/>
    <property type="evidence" value="ECO:0007669"/>
    <property type="project" value="InterPro"/>
</dbReference>
<evidence type="ECO:0000313" key="8">
    <source>
        <dbReference type="Proteomes" id="UP001139293"/>
    </source>
</evidence>
<dbReference type="AlphaFoldDB" id="A0A9X2CJG2"/>
<dbReference type="CDD" id="cd14773">
    <property type="entry name" value="TrHb2_PhHbO-like_O"/>
    <property type="match status" value="1"/>
</dbReference>
<protein>
    <submittedName>
        <fullName evidence="7">Group II truncated hemoglobin</fullName>
    </submittedName>
</protein>